<dbReference type="Proteomes" id="UP000634660">
    <property type="component" value="Unassembled WGS sequence"/>
</dbReference>
<dbReference type="Pfam" id="PF08541">
    <property type="entry name" value="ACP_syn_III_C"/>
    <property type="match status" value="1"/>
</dbReference>
<keyword evidence="2" id="KW-0012">Acyltransferase</keyword>
<dbReference type="AlphaFoldDB" id="A0A5P2UHE3"/>
<keyword evidence="1" id="KW-0808">Transferase</keyword>
<evidence type="ECO:0000313" key="5">
    <source>
        <dbReference type="EMBL" id="QEU77839.1"/>
    </source>
</evidence>
<name>A0A5P2UHE3_9ACTN</name>
<evidence type="ECO:0000313" key="4">
    <source>
        <dbReference type="EMBL" id="GGZ62669.1"/>
    </source>
</evidence>
<dbReference type="GO" id="GO:0044550">
    <property type="term" value="P:secondary metabolite biosynthetic process"/>
    <property type="evidence" value="ECO:0007669"/>
    <property type="project" value="TreeGrafter"/>
</dbReference>
<accession>A0A5P2UHE3</accession>
<dbReference type="SUPFAM" id="SSF53901">
    <property type="entry name" value="Thiolase-like"/>
    <property type="match status" value="1"/>
</dbReference>
<dbReference type="RefSeq" id="WP_150516940.1">
    <property type="nucleotide sequence ID" value="NZ_BMVX01000007.1"/>
</dbReference>
<gene>
    <name evidence="4" type="primary">fabH</name>
    <name evidence="5" type="ORF">CP968_05700</name>
    <name evidence="4" type="ORF">GCM10010371_22660</name>
</gene>
<dbReference type="EMBL" id="BMVX01000007">
    <property type="protein sequence ID" value="GGZ62669.1"/>
    <property type="molecule type" value="Genomic_DNA"/>
</dbReference>
<reference evidence="5 6" key="2">
    <citation type="submission" date="2017-09" db="EMBL/GenBank/DDBJ databases">
        <authorList>
            <person name="Lee N."/>
            <person name="Cho B.-K."/>
        </authorList>
    </citation>
    <scope>NUCLEOTIDE SEQUENCE [LARGE SCALE GENOMIC DNA]</scope>
    <source>
        <strain evidence="5 6">ATCC 27467</strain>
    </source>
</reference>
<evidence type="ECO:0000256" key="1">
    <source>
        <dbReference type="ARBA" id="ARBA00022679"/>
    </source>
</evidence>
<protein>
    <submittedName>
        <fullName evidence="5">3-oxoacyl-ACP synthase</fullName>
    </submittedName>
</protein>
<reference evidence="4" key="3">
    <citation type="submission" date="2020-09" db="EMBL/GenBank/DDBJ databases">
        <authorList>
            <person name="Sun Q."/>
            <person name="Ohkuma M."/>
        </authorList>
    </citation>
    <scope>NUCLEOTIDE SEQUENCE</scope>
    <source>
        <strain evidence="4">JCM 4834</strain>
    </source>
</reference>
<reference evidence="4" key="1">
    <citation type="journal article" date="2014" name="Int. J. Syst. Evol. Microbiol.">
        <title>Complete genome sequence of Corynebacterium casei LMG S-19264T (=DSM 44701T), isolated from a smear-ripened cheese.</title>
        <authorList>
            <consortium name="US DOE Joint Genome Institute (JGI-PGF)"/>
            <person name="Walter F."/>
            <person name="Albersmeier A."/>
            <person name="Kalinowski J."/>
            <person name="Ruckert C."/>
        </authorList>
    </citation>
    <scope>NUCLEOTIDE SEQUENCE</scope>
    <source>
        <strain evidence="4">JCM 4834</strain>
    </source>
</reference>
<dbReference type="InterPro" id="IPR016039">
    <property type="entry name" value="Thiolase-like"/>
</dbReference>
<dbReference type="Gene3D" id="3.40.47.10">
    <property type="match status" value="2"/>
</dbReference>
<dbReference type="PANTHER" id="PTHR34069">
    <property type="entry name" value="3-OXOACYL-[ACYL-CARRIER-PROTEIN] SYNTHASE 3"/>
    <property type="match status" value="1"/>
</dbReference>
<dbReference type="OrthoDB" id="3659750at2"/>
<proteinExistence type="predicted"/>
<feature type="domain" description="Beta-ketoacyl-[acyl-carrier-protein] synthase III C-terminal" evidence="3">
    <location>
        <begin position="243"/>
        <end position="331"/>
    </location>
</feature>
<keyword evidence="6" id="KW-1185">Reference proteome</keyword>
<dbReference type="Proteomes" id="UP000326831">
    <property type="component" value="Chromosome"/>
</dbReference>
<dbReference type="GO" id="GO:0016747">
    <property type="term" value="F:acyltransferase activity, transferring groups other than amino-acyl groups"/>
    <property type="evidence" value="ECO:0007669"/>
    <property type="project" value="UniProtKB-ARBA"/>
</dbReference>
<organism evidence="5 6">
    <name type="scientific">Streptomyces subrutilus</name>
    <dbReference type="NCBI Taxonomy" id="36818"/>
    <lineage>
        <taxon>Bacteria</taxon>
        <taxon>Bacillati</taxon>
        <taxon>Actinomycetota</taxon>
        <taxon>Actinomycetes</taxon>
        <taxon>Kitasatosporales</taxon>
        <taxon>Streptomycetaceae</taxon>
        <taxon>Streptomyces</taxon>
    </lineage>
</organism>
<dbReference type="PANTHER" id="PTHR34069:SF2">
    <property type="entry name" value="BETA-KETOACYL-[ACYL-CARRIER-PROTEIN] SYNTHASE III"/>
    <property type="match status" value="1"/>
</dbReference>
<dbReference type="KEGG" id="ssub:CP968_05700"/>
<dbReference type="EMBL" id="CP023701">
    <property type="protein sequence ID" value="QEU77839.1"/>
    <property type="molecule type" value="Genomic_DNA"/>
</dbReference>
<evidence type="ECO:0000313" key="6">
    <source>
        <dbReference type="Proteomes" id="UP000326831"/>
    </source>
</evidence>
<evidence type="ECO:0000256" key="2">
    <source>
        <dbReference type="ARBA" id="ARBA00023315"/>
    </source>
</evidence>
<sequence length="333" mass="35620">MSRAPGAGDAIGIGAVHCLLPDVRTPVEELPEFAALAHEEAEFVRGSGIATVGVLEDRTSGDLAAEAVRGLLDGRDGTAPGGRPDTLMLVGPRAPDVLLGSDACRVQAEAKLDGAFAFTVDGLGCTGSSAAWALGRDLLLADPGRQGVVIAHGSRPTGLDRVRFPVTVIGDGAYAMTLVRGGRPVLRSHRMETDGTFHDLFRVDYKQVPYYEWREECQSPDRYRFELAMHSRVRLGRMVDEVLAEAGVDKKGVAATLMQNVTSSAYQFYEALLGLPIHPVCNEHLTRYGHLGAMDVVLNLDRLLAGGELAPGDLVLVLNNSPVAAWAVTLWEV</sequence>
<dbReference type="InterPro" id="IPR013747">
    <property type="entry name" value="ACP_syn_III_C"/>
</dbReference>
<evidence type="ECO:0000259" key="3">
    <source>
        <dbReference type="Pfam" id="PF08541"/>
    </source>
</evidence>